<organism evidence="7 8">
    <name type="scientific">Longibaculum muris</name>
    <dbReference type="NCBI Taxonomy" id="1796628"/>
    <lineage>
        <taxon>Bacteria</taxon>
        <taxon>Bacillati</taxon>
        <taxon>Bacillota</taxon>
        <taxon>Erysipelotrichia</taxon>
        <taxon>Erysipelotrichales</taxon>
        <taxon>Coprobacillaceae</taxon>
        <taxon>Longibaculum</taxon>
    </lineage>
</organism>
<comment type="subcellular location">
    <subcellularLocation>
        <location evidence="1">Membrane</location>
        <topology evidence="1">Single-pass membrane protein</topology>
    </subcellularLocation>
</comment>
<keyword evidence="5 6" id="KW-0472">Membrane</keyword>
<dbReference type="AlphaFoldDB" id="A0A4R3YGW8"/>
<name>A0A4R3YGW8_9FIRM</name>
<accession>A0A4R3YGW8</accession>
<dbReference type="GeneID" id="98916660"/>
<keyword evidence="3 6" id="KW-0812">Transmembrane</keyword>
<evidence type="ECO:0000256" key="1">
    <source>
        <dbReference type="ARBA" id="ARBA00004167"/>
    </source>
</evidence>
<sequence length="66" mass="7745">MLYGFLGLAVGLVIGFFASRYVFKKNLKKNPPINEKMIRAMFMEMGRKPNETQIKRIMKSINDQYK</sequence>
<evidence type="ECO:0000256" key="6">
    <source>
        <dbReference type="SAM" id="Phobius"/>
    </source>
</evidence>
<evidence type="ECO:0000256" key="2">
    <source>
        <dbReference type="ARBA" id="ARBA00006694"/>
    </source>
</evidence>
<keyword evidence="4 6" id="KW-1133">Transmembrane helix</keyword>
<evidence type="ECO:0000313" key="7">
    <source>
        <dbReference type="EMBL" id="TCV91517.1"/>
    </source>
</evidence>
<proteinExistence type="inferred from homology"/>
<dbReference type="Proteomes" id="UP000295515">
    <property type="component" value="Unassembled WGS sequence"/>
</dbReference>
<evidence type="ECO:0000256" key="4">
    <source>
        <dbReference type="ARBA" id="ARBA00022989"/>
    </source>
</evidence>
<gene>
    <name evidence="7" type="ORF">EDD60_13112</name>
</gene>
<dbReference type="InterPro" id="IPR005359">
    <property type="entry name" value="UPF0154"/>
</dbReference>
<dbReference type="Pfam" id="PF03672">
    <property type="entry name" value="UPF0154"/>
    <property type="match status" value="1"/>
</dbReference>
<comment type="similarity">
    <text evidence="2">Belongs to the UPF0154 family.</text>
</comment>
<evidence type="ECO:0000256" key="3">
    <source>
        <dbReference type="ARBA" id="ARBA00022692"/>
    </source>
</evidence>
<keyword evidence="8" id="KW-1185">Reference proteome</keyword>
<feature type="transmembrane region" description="Helical" evidence="6">
    <location>
        <begin position="6"/>
        <end position="23"/>
    </location>
</feature>
<dbReference type="EMBL" id="SMCQ01000031">
    <property type="protein sequence ID" value="TCV91517.1"/>
    <property type="molecule type" value="Genomic_DNA"/>
</dbReference>
<dbReference type="RefSeq" id="WP_008789653.1">
    <property type="nucleotide sequence ID" value="NZ_CAUWFI010000001.1"/>
</dbReference>
<dbReference type="GO" id="GO:0016020">
    <property type="term" value="C:membrane"/>
    <property type="evidence" value="ECO:0007669"/>
    <property type="project" value="UniProtKB-SubCell"/>
</dbReference>
<evidence type="ECO:0000256" key="5">
    <source>
        <dbReference type="ARBA" id="ARBA00023136"/>
    </source>
</evidence>
<protein>
    <submittedName>
        <fullName evidence="7">Uncharacterized protein</fullName>
    </submittedName>
</protein>
<comment type="caution">
    <text evidence="7">The sequence shown here is derived from an EMBL/GenBank/DDBJ whole genome shotgun (WGS) entry which is preliminary data.</text>
</comment>
<reference evidence="7 8" key="1">
    <citation type="submission" date="2019-03" db="EMBL/GenBank/DDBJ databases">
        <title>Genomic Encyclopedia of Type Strains, Phase IV (KMG-IV): sequencing the most valuable type-strain genomes for metagenomic binning, comparative biology and taxonomic classification.</title>
        <authorList>
            <person name="Goeker M."/>
        </authorList>
    </citation>
    <scope>NUCLEOTIDE SEQUENCE [LARGE SCALE GENOMIC DNA]</scope>
    <source>
        <strain evidence="7 8">DSM 29487</strain>
    </source>
</reference>
<evidence type="ECO:0000313" key="8">
    <source>
        <dbReference type="Proteomes" id="UP000295515"/>
    </source>
</evidence>